<sequence length="916" mass="98721">MNMPATDETVEPDVQAVTLDDERQAFNQAYTHSYGGVSAFGIMGLAPIPPLFVPGAEPLSNTADIGISRALVRPAPQGLLVEVQRYPDMRAGDVIEVFVHLQDPASEPTPVKTATLGQGREGRNIALYVPAEKIDAGLLVLYCRVTRARTREVQESLRLTALCKLSAPGGPDLKKDEPWHSELHAPQAPARIDAQTLGEFIQVTLDPYPLMEAGDTLRLHIGVEPLDYVVQPAEVGHTVTLHVPAGLLRQAGDSNALALDYQVIDRVGNVSEKWSARAFVQVRLGNTLLDAPRVLGAAVPQVLDTRTLGDGGASLLVWASEALFQAGDEIDVVCTGIAAQGQRIEIRPPRQTVTELGKAYLFMLPTPELNRLSLGLLKAHYRLRRANADAGQSLHRYVDVLGSVPELARAVLVEADGGVLDPALARCTVTVSYPGMASGDWVKLFWHGLTAQNYAYVWEVGRTVSRNDAARQQMTYLLGAEHIAALDGGSLQLSYWVFGEAMPSPMESPRLWVQVGALQAELAPPTVAAADADGSLAQVRIGQGIQVRIPEAAQIDSDDEVTVQWVCSTAAGSIEGQAHSFSFDVPEAVLQAGVGQSIEVSYLVRNHEDGRVQLSATRQLRIIPDEPLVLRAPVVLDSDSQYLDPVSSPSGIRFQAAYQGMVAQDEVVLTVNGKQSYSSAPQRVDALKPLVFILPDWVVRGNTGSLIQVSYSMRRRTQAALNSPALSLQVRDDLAIAINPLELNGLSVKVQGWPVTGVPSVGNTATRVANGGVPPYTYTSSKPGVASVTATGLVTGNGNGTAVITVTDQRGSQVSYPVLVSNVYRLIHNWGPLDHNQAVAWMLSLSNCEPCSGRAIADLQRVYGRTLPTGTWHFWLCEKNGCGGSGFAFYHYTNHAVFCADYFNTNIKAAWCIQRT</sequence>
<dbReference type="RefSeq" id="WP_163941603.1">
    <property type="nucleotide sequence ID" value="NZ_JAAHBU010000044.1"/>
</dbReference>
<feature type="domain" description="BIG2" evidence="1">
    <location>
        <begin position="737"/>
        <end position="818"/>
    </location>
</feature>
<dbReference type="Proteomes" id="UP000480410">
    <property type="component" value="Unassembled WGS sequence"/>
</dbReference>
<dbReference type="Gene3D" id="2.60.40.1080">
    <property type="match status" value="1"/>
</dbReference>
<dbReference type="SMART" id="SM00635">
    <property type="entry name" value="BID_2"/>
    <property type="match status" value="1"/>
</dbReference>
<evidence type="ECO:0000313" key="2">
    <source>
        <dbReference type="EMBL" id="NER58851.1"/>
    </source>
</evidence>
<accession>A0A6B3NNL6</accession>
<evidence type="ECO:0000313" key="3">
    <source>
        <dbReference type="EMBL" id="NER63223.1"/>
    </source>
</evidence>
<dbReference type="Pfam" id="PF02368">
    <property type="entry name" value="Big_2"/>
    <property type="match status" value="1"/>
</dbReference>
<dbReference type="EMBL" id="JAAHBV010000008">
    <property type="protein sequence ID" value="NER58851.1"/>
    <property type="molecule type" value="Genomic_DNA"/>
</dbReference>
<protein>
    <submittedName>
        <fullName evidence="3">Ig-like domain-containing protein</fullName>
    </submittedName>
</protein>
<dbReference type="EMBL" id="JAAHBU010000044">
    <property type="protein sequence ID" value="NER63223.1"/>
    <property type="molecule type" value="Genomic_DNA"/>
</dbReference>
<name>A0A6B3NNL6_9PSED</name>
<dbReference type="AlphaFoldDB" id="A0A6B3NNL6"/>
<evidence type="ECO:0000313" key="5">
    <source>
        <dbReference type="Proteomes" id="UP000482634"/>
    </source>
</evidence>
<keyword evidence="5" id="KW-1185">Reference proteome</keyword>
<evidence type="ECO:0000259" key="1">
    <source>
        <dbReference type="SMART" id="SM00635"/>
    </source>
</evidence>
<dbReference type="InterPro" id="IPR008964">
    <property type="entry name" value="Invasin/intimin_cell_adhesion"/>
</dbReference>
<reference evidence="4 5" key="1">
    <citation type="submission" date="2020-02" db="EMBL/GenBank/DDBJ databases">
        <title>Broccoli isolated Pseudomonas sp.</title>
        <authorList>
            <person name="Fujikawa T."/>
            <person name="Sawada H."/>
        </authorList>
    </citation>
    <scope>NUCLEOTIDE SEQUENCE [LARGE SCALE GENOMIC DNA]</scope>
    <source>
        <strain evidence="3 5">MAFF212427</strain>
        <strain evidence="2 4">MAFF212428</strain>
    </source>
</reference>
<organism evidence="3 5">
    <name type="scientific">Pseudomonas brassicae</name>
    <dbReference type="NCBI Taxonomy" id="2708063"/>
    <lineage>
        <taxon>Bacteria</taxon>
        <taxon>Pseudomonadati</taxon>
        <taxon>Pseudomonadota</taxon>
        <taxon>Gammaproteobacteria</taxon>
        <taxon>Pseudomonadales</taxon>
        <taxon>Pseudomonadaceae</taxon>
        <taxon>Pseudomonas</taxon>
    </lineage>
</organism>
<dbReference type="SUPFAM" id="SSF49373">
    <property type="entry name" value="Invasin/intimin cell-adhesion fragments"/>
    <property type="match status" value="1"/>
</dbReference>
<comment type="caution">
    <text evidence="3">The sequence shown here is derived from an EMBL/GenBank/DDBJ whole genome shotgun (WGS) entry which is preliminary data.</text>
</comment>
<accession>A0A6M0CMS4</accession>
<dbReference type="Proteomes" id="UP000482634">
    <property type="component" value="Unassembled WGS sequence"/>
</dbReference>
<evidence type="ECO:0000313" key="4">
    <source>
        <dbReference type="Proteomes" id="UP000480410"/>
    </source>
</evidence>
<gene>
    <name evidence="2" type="ORF">G3435_00435</name>
    <name evidence="3" type="ORF">G3436_04105</name>
</gene>
<dbReference type="InterPro" id="IPR003343">
    <property type="entry name" value="Big_2"/>
</dbReference>
<proteinExistence type="predicted"/>